<name>A0AAW1HZJ2_SAPOF</name>
<accession>A0AAW1HZJ2</accession>
<sequence>MTLVTVTAEIRQVYPPPLTFLHVQLIFTSSLLSPWLMKLRIEGLAKELQHRVNVVCSMKRLKEDQILIWQLLLKKQRNPVRDHFVKSITTSRNQRKQPPRL</sequence>
<organism evidence="1 2">
    <name type="scientific">Saponaria officinalis</name>
    <name type="common">Common soapwort</name>
    <name type="synonym">Lychnis saponaria</name>
    <dbReference type="NCBI Taxonomy" id="3572"/>
    <lineage>
        <taxon>Eukaryota</taxon>
        <taxon>Viridiplantae</taxon>
        <taxon>Streptophyta</taxon>
        <taxon>Embryophyta</taxon>
        <taxon>Tracheophyta</taxon>
        <taxon>Spermatophyta</taxon>
        <taxon>Magnoliopsida</taxon>
        <taxon>eudicotyledons</taxon>
        <taxon>Gunneridae</taxon>
        <taxon>Pentapetalae</taxon>
        <taxon>Caryophyllales</taxon>
        <taxon>Caryophyllaceae</taxon>
        <taxon>Caryophylleae</taxon>
        <taxon>Saponaria</taxon>
    </lineage>
</organism>
<reference evidence="1" key="1">
    <citation type="submission" date="2024-03" db="EMBL/GenBank/DDBJ databases">
        <title>WGS assembly of Saponaria officinalis var. Norfolk2.</title>
        <authorList>
            <person name="Jenkins J."/>
            <person name="Shu S."/>
            <person name="Grimwood J."/>
            <person name="Barry K."/>
            <person name="Goodstein D."/>
            <person name="Schmutz J."/>
            <person name="Leebens-Mack J."/>
            <person name="Osbourn A."/>
        </authorList>
    </citation>
    <scope>NUCLEOTIDE SEQUENCE [LARGE SCALE GENOMIC DNA]</scope>
    <source>
        <strain evidence="1">JIC</strain>
    </source>
</reference>
<dbReference type="AlphaFoldDB" id="A0AAW1HZJ2"/>
<evidence type="ECO:0000313" key="2">
    <source>
        <dbReference type="Proteomes" id="UP001443914"/>
    </source>
</evidence>
<protein>
    <submittedName>
        <fullName evidence="1">Uncharacterized protein</fullName>
    </submittedName>
</protein>
<keyword evidence="2" id="KW-1185">Reference proteome</keyword>
<comment type="caution">
    <text evidence="1">The sequence shown here is derived from an EMBL/GenBank/DDBJ whole genome shotgun (WGS) entry which is preliminary data.</text>
</comment>
<gene>
    <name evidence="1" type="ORF">RND81_10G023200</name>
</gene>
<evidence type="ECO:0000313" key="1">
    <source>
        <dbReference type="EMBL" id="KAK9681723.1"/>
    </source>
</evidence>
<dbReference type="EMBL" id="JBDFQZ010000010">
    <property type="protein sequence ID" value="KAK9681723.1"/>
    <property type="molecule type" value="Genomic_DNA"/>
</dbReference>
<dbReference type="Proteomes" id="UP001443914">
    <property type="component" value="Unassembled WGS sequence"/>
</dbReference>
<proteinExistence type="predicted"/>